<sequence length="407" mass="46792">MLEMDQNQLFTLALGLVPPWMVDDVTFKVEEKRLDLHVTFPKGSRFSCPVCGAECPVHDIQEKTWRHMDFFQHEAYLHARVPRVKCPEHGVHQIPVPWAREGSHFTLLFEALIMTLVREMPVLTAARLVRETDKRLWRVIDHYVETARAQVDMSSVHVVGVDETSSRRGHDYITLFVDLEARQLLFATTGKDATTFERFATDLEVHAGSAQAVTDVSMDLSPAFQKGAKEHLPNAQVTFDRFHLMKLVNEAVDAVRKNEALTQPDLKKTRWVWLKNDRNLKEKQKDKLQALLQNQNLKTAQAYQFRLTFQDIFTIKNRHQGAALLKAWLENAKSSGLPPIIKVAYTIMNHWDGVLRWFESQINNGILEGFNSLIQSAKAKARGYRTHKNFINMAYLILGKLDLRLPT</sequence>
<evidence type="ECO:0000313" key="4">
    <source>
        <dbReference type="EMBL" id="CBI06208.1"/>
    </source>
</evidence>
<dbReference type="Pfam" id="PF13542">
    <property type="entry name" value="HTH_Tnp_ISL3"/>
    <property type="match status" value="1"/>
</dbReference>
<evidence type="ECO:0000259" key="1">
    <source>
        <dbReference type="Pfam" id="PF01610"/>
    </source>
</evidence>
<name>E6QG55_9ZZZZ</name>
<dbReference type="InterPro" id="IPR047951">
    <property type="entry name" value="Transpos_ISL3"/>
</dbReference>
<feature type="domain" description="Transposase IS204/IS1001/IS1096/IS1165 DDE" evidence="1">
    <location>
        <begin position="159"/>
        <end position="393"/>
    </location>
</feature>
<dbReference type="InterPro" id="IPR002560">
    <property type="entry name" value="Transposase_DDE"/>
</dbReference>
<dbReference type="EMBL" id="CABP01000164">
    <property type="protein sequence ID" value="CBI06208.1"/>
    <property type="molecule type" value="Genomic_DNA"/>
</dbReference>
<dbReference type="Pfam" id="PF14690">
    <property type="entry name" value="Zn_ribbon_ISL3"/>
    <property type="match status" value="1"/>
</dbReference>
<dbReference type="AlphaFoldDB" id="E6QG55"/>
<dbReference type="PANTHER" id="PTHR33498:SF1">
    <property type="entry name" value="TRANSPOSASE FOR INSERTION SEQUENCE ELEMENT IS1557"/>
    <property type="match status" value="1"/>
</dbReference>
<organism evidence="4">
    <name type="scientific">mine drainage metagenome</name>
    <dbReference type="NCBI Taxonomy" id="410659"/>
    <lineage>
        <taxon>unclassified sequences</taxon>
        <taxon>metagenomes</taxon>
        <taxon>ecological metagenomes</taxon>
    </lineage>
</organism>
<dbReference type="NCBIfam" id="NF033550">
    <property type="entry name" value="transpos_ISL3"/>
    <property type="match status" value="1"/>
</dbReference>
<feature type="domain" description="Transposase IS204/IS1001/IS1096/IS1165 zinc-finger" evidence="3">
    <location>
        <begin position="46"/>
        <end position="89"/>
    </location>
</feature>
<reference evidence="4" key="1">
    <citation type="submission" date="2009-10" db="EMBL/GenBank/DDBJ databases">
        <title>Diversity of trophic interactions inside an arsenic-rich microbial ecosystem.</title>
        <authorList>
            <person name="Bertin P.N."/>
            <person name="Heinrich-Salmeron A."/>
            <person name="Pelletier E."/>
            <person name="Goulhen-Chollet F."/>
            <person name="Arsene-Ploetze F."/>
            <person name="Gallien S."/>
            <person name="Calteau A."/>
            <person name="Vallenet D."/>
            <person name="Casiot C."/>
            <person name="Chane-Woon-Ming B."/>
            <person name="Giloteaux L."/>
            <person name="Barakat M."/>
            <person name="Bonnefoy V."/>
            <person name="Bruneel O."/>
            <person name="Chandler M."/>
            <person name="Cleiss J."/>
            <person name="Duran R."/>
            <person name="Elbaz-Poulichet F."/>
            <person name="Fonknechten N."/>
            <person name="Lauga B."/>
            <person name="Mornico D."/>
            <person name="Ortet P."/>
            <person name="Schaeffer C."/>
            <person name="Siguier P."/>
            <person name="Alexander Thil Smith A."/>
            <person name="Van Dorsselaer A."/>
            <person name="Weissenbach J."/>
            <person name="Medigue C."/>
            <person name="Le Paslier D."/>
        </authorList>
    </citation>
    <scope>NUCLEOTIDE SEQUENCE</scope>
</reference>
<gene>
    <name evidence="4" type="ORF">CARN5_0261</name>
</gene>
<dbReference type="InterPro" id="IPR029261">
    <property type="entry name" value="Transposase_Znf"/>
</dbReference>
<comment type="caution">
    <text evidence="4">The sequence shown here is derived from an EMBL/GenBank/DDBJ whole genome shotgun (WGS) entry which is preliminary data.</text>
</comment>
<protein>
    <submittedName>
        <fullName evidence="4">Transposase of ISCARN2, ISL3 family</fullName>
    </submittedName>
</protein>
<dbReference type="Pfam" id="PF01610">
    <property type="entry name" value="DDE_Tnp_ISL3"/>
    <property type="match status" value="1"/>
</dbReference>
<evidence type="ECO:0000259" key="3">
    <source>
        <dbReference type="Pfam" id="PF14690"/>
    </source>
</evidence>
<dbReference type="PANTHER" id="PTHR33498">
    <property type="entry name" value="TRANSPOSASE FOR INSERTION SEQUENCE ELEMENT IS1557"/>
    <property type="match status" value="1"/>
</dbReference>
<dbReference type="InterPro" id="IPR032877">
    <property type="entry name" value="Transposase_HTH"/>
</dbReference>
<proteinExistence type="predicted"/>
<feature type="domain" description="Transposase IS204/IS1001/IS1096/IS1165 helix-turn-helix" evidence="2">
    <location>
        <begin position="95"/>
        <end position="144"/>
    </location>
</feature>
<accession>E6QG55</accession>
<evidence type="ECO:0000259" key="2">
    <source>
        <dbReference type="Pfam" id="PF13542"/>
    </source>
</evidence>